<dbReference type="RefSeq" id="WP_069715564.1">
    <property type="nucleotide sequence ID" value="NZ_MJEH01000002.1"/>
</dbReference>
<keyword evidence="3 5" id="KW-1133">Transmembrane helix</keyword>
<reference evidence="7 8" key="1">
    <citation type="submission" date="2016-08" db="EMBL/GenBank/DDBJ databases">
        <title>Genome of Bacillus solimangrovi GH2-4.</title>
        <authorList>
            <person name="Lim S."/>
            <person name="Kim B.-C."/>
        </authorList>
    </citation>
    <scope>NUCLEOTIDE SEQUENCE [LARGE SCALE GENOMIC DNA]</scope>
    <source>
        <strain evidence="7 8">GH2-4</strain>
    </source>
</reference>
<feature type="domain" description="ABC-2 type transporter transmembrane" evidence="6">
    <location>
        <begin position="22"/>
        <end position="209"/>
    </location>
</feature>
<dbReference type="EMBL" id="MJEH01000002">
    <property type="protein sequence ID" value="OEH94417.1"/>
    <property type="molecule type" value="Genomic_DNA"/>
</dbReference>
<sequence>MLFNSGFFLLLRWKLLSMRVMFPLFIIVQTLLSVGIVFGFSFLIPELDNTSSIYLTTGAPTVILLAIGFVILPQGIAESKTKGTFEYMLTWPLPRLLYLLVDAIVWIIITIPGIILALIIASVRFDILVSFNPFAIAILLFVGLTSICVGYAISVLLPPSIAQLLSQVLMIGVLLFSPINFPAERLPEWLEIIHALLPIEHMANAVRGALSPENFDIKGVTWIALTVWCFIGFLCSYLTISRRK</sequence>
<gene>
    <name evidence="7" type="ORF">BFG57_08120</name>
</gene>
<dbReference type="STRING" id="1305675.BFG57_08120"/>
<keyword evidence="2 5" id="KW-0812">Transmembrane</keyword>
<feature type="transmembrane region" description="Helical" evidence="5">
    <location>
        <begin position="134"/>
        <end position="157"/>
    </location>
</feature>
<dbReference type="PANTHER" id="PTHR43229:SF2">
    <property type="entry name" value="NODULATION PROTEIN J"/>
    <property type="match status" value="1"/>
</dbReference>
<evidence type="ECO:0000313" key="7">
    <source>
        <dbReference type="EMBL" id="OEH94417.1"/>
    </source>
</evidence>
<protein>
    <recommendedName>
        <fullName evidence="6">ABC-2 type transporter transmembrane domain-containing protein</fullName>
    </recommendedName>
</protein>
<feature type="transmembrane region" description="Helical" evidence="5">
    <location>
        <begin position="20"/>
        <end position="41"/>
    </location>
</feature>
<evidence type="ECO:0000259" key="6">
    <source>
        <dbReference type="Pfam" id="PF01061"/>
    </source>
</evidence>
<feature type="transmembrane region" description="Helical" evidence="5">
    <location>
        <begin position="164"/>
        <end position="181"/>
    </location>
</feature>
<evidence type="ECO:0000256" key="4">
    <source>
        <dbReference type="ARBA" id="ARBA00023136"/>
    </source>
</evidence>
<comment type="subcellular location">
    <subcellularLocation>
        <location evidence="1">Membrane</location>
        <topology evidence="1">Multi-pass membrane protein</topology>
    </subcellularLocation>
</comment>
<organism evidence="7 8">
    <name type="scientific">Bacillus solimangrovi</name>
    <dbReference type="NCBI Taxonomy" id="1305675"/>
    <lineage>
        <taxon>Bacteria</taxon>
        <taxon>Bacillati</taxon>
        <taxon>Bacillota</taxon>
        <taxon>Bacilli</taxon>
        <taxon>Bacillales</taxon>
        <taxon>Bacillaceae</taxon>
        <taxon>Bacillus</taxon>
    </lineage>
</organism>
<evidence type="ECO:0000256" key="1">
    <source>
        <dbReference type="ARBA" id="ARBA00004141"/>
    </source>
</evidence>
<evidence type="ECO:0000313" key="8">
    <source>
        <dbReference type="Proteomes" id="UP000095209"/>
    </source>
</evidence>
<accession>A0A1E5LK02</accession>
<dbReference type="AlphaFoldDB" id="A0A1E5LK02"/>
<keyword evidence="4 5" id="KW-0472">Membrane</keyword>
<comment type="caution">
    <text evidence="7">The sequence shown here is derived from an EMBL/GenBank/DDBJ whole genome shotgun (WGS) entry which is preliminary data.</text>
</comment>
<feature type="transmembrane region" description="Helical" evidence="5">
    <location>
        <begin position="53"/>
        <end position="76"/>
    </location>
</feature>
<keyword evidence="8" id="KW-1185">Reference proteome</keyword>
<dbReference type="Pfam" id="PF01061">
    <property type="entry name" value="ABC2_membrane"/>
    <property type="match status" value="1"/>
</dbReference>
<dbReference type="PANTHER" id="PTHR43229">
    <property type="entry name" value="NODULATION PROTEIN J"/>
    <property type="match status" value="1"/>
</dbReference>
<dbReference type="InterPro" id="IPR051784">
    <property type="entry name" value="Nod_factor_ABC_transporter"/>
</dbReference>
<feature type="transmembrane region" description="Helical" evidence="5">
    <location>
        <begin position="220"/>
        <end position="240"/>
    </location>
</feature>
<proteinExistence type="predicted"/>
<name>A0A1E5LK02_9BACI</name>
<dbReference type="GO" id="GO:0140359">
    <property type="term" value="F:ABC-type transporter activity"/>
    <property type="evidence" value="ECO:0007669"/>
    <property type="project" value="InterPro"/>
</dbReference>
<evidence type="ECO:0000256" key="2">
    <source>
        <dbReference type="ARBA" id="ARBA00022692"/>
    </source>
</evidence>
<dbReference type="InterPro" id="IPR013525">
    <property type="entry name" value="ABC2_TM"/>
</dbReference>
<dbReference type="GO" id="GO:0016020">
    <property type="term" value="C:membrane"/>
    <property type="evidence" value="ECO:0007669"/>
    <property type="project" value="UniProtKB-SubCell"/>
</dbReference>
<evidence type="ECO:0000256" key="5">
    <source>
        <dbReference type="SAM" id="Phobius"/>
    </source>
</evidence>
<evidence type="ECO:0000256" key="3">
    <source>
        <dbReference type="ARBA" id="ARBA00022989"/>
    </source>
</evidence>
<dbReference type="Proteomes" id="UP000095209">
    <property type="component" value="Unassembled WGS sequence"/>
</dbReference>
<feature type="transmembrane region" description="Helical" evidence="5">
    <location>
        <begin position="96"/>
        <end position="122"/>
    </location>
</feature>